<reference evidence="1 2" key="1">
    <citation type="submission" date="2014-06" db="EMBL/GenBank/DDBJ databases">
        <authorList>
            <person name="Swart Estienne"/>
        </authorList>
    </citation>
    <scope>NUCLEOTIDE SEQUENCE [LARGE SCALE GENOMIC DNA]</scope>
    <source>
        <strain evidence="1 2">130c</strain>
    </source>
</reference>
<keyword evidence="2" id="KW-1185">Reference proteome</keyword>
<evidence type="ECO:0000313" key="1">
    <source>
        <dbReference type="EMBL" id="CDW82108.1"/>
    </source>
</evidence>
<proteinExistence type="predicted"/>
<dbReference type="EMBL" id="CCKQ01010585">
    <property type="protein sequence ID" value="CDW82108.1"/>
    <property type="molecule type" value="Genomic_DNA"/>
</dbReference>
<name>A0A078AML9_STYLE</name>
<gene>
    <name evidence="1" type="primary">Contig313.g348</name>
    <name evidence="1" type="ORF">STYLEM_11135</name>
</gene>
<dbReference type="AlphaFoldDB" id="A0A078AML9"/>
<dbReference type="Proteomes" id="UP000039865">
    <property type="component" value="Unassembled WGS sequence"/>
</dbReference>
<dbReference type="InParanoid" id="A0A078AML9"/>
<evidence type="ECO:0000313" key="2">
    <source>
        <dbReference type="Proteomes" id="UP000039865"/>
    </source>
</evidence>
<protein>
    <submittedName>
        <fullName evidence="1">Uncharacterized protein</fullName>
    </submittedName>
</protein>
<accession>A0A078AML9</accession>
<organism evidence="1 2">
    <name type="scientific">Stylonychia lemnae</name>
    <name type="common">Ciliate</name>
    <dbReference type="NCBI Taxonomy" id="5949"/>
    <lineage>
        <taxon>Eukaryota</taxon>
        <taxon>Sar</taxon>
        <taxon>Alveolata</taxon>
        <taxon>Ciliophora</taxon>
        <taxon>Intramacronucleata</taxon>
        <taxon>Spirotrichea</taxon>
        <taxon>Stichotrichia</taxon>
        <taxon>Sporadotrichida</taxon>
        <taxon>Oxytrichidae</taxon>
        <taxon>Stylonychinae</taxon>
        <taxon>Stylonychia</taxon>
    </lineage>
</organism>
<sequence length="332" mass="38969">MQDFEKNESLKSNEETPIFRIEISNITNQTKCNCNQRINEINNQDRLAQIQIEKVGLDGKSYIHISQKDLIDHELSFDITKCQETEELKQYFQVEVFLKDMDGNATIKGDSKVQIEDIIQQKYSRSTLNENKKQANLIEQSTNTEDYESHLNQNDQVTFRLNYNKAIHIANLVLSSSCQQEQMQLPSIQNLREDMKVIKKAAADLLLIKYFQEQKRLFDEMMSDNDIQIPTYDLLDNSFVISLQYNEFIQDLEYVKQTLSEDLKIQAIYDKRKLSSNKIKKVKFYNDPQKYDLVTLQTQVTKQKLKIKALKAMNAQLSKLVKARHNEYNQNL</sequence>